<evidence type="ECO:0000259" key="1">
    <source>
        <dbReference type="Pfam" id="PF00171"/>
    </source>
</evidence>
<dbReference type="Proteomes" id="UP001203852">
    <property type="component" value="Unassembled WGS sequence"/>
</dbReference>
<dbReference type="SUPFAM" id="SSF53720">
    <property type="entry name" value="ALDH-like"/>
    <property type="match status" value="1"/>
</dbReference>
<keyword evidence="3" id="KW-1185">Reference proteome</keyword>
<organism evidence="2 3">
    <name type="scientific">Exophiala viscosa</name>
    <dbReference type="NCBI Taxonomy" id="2486360"/>
    <lineage>
        <taxon>Eukaryota</taxon>
        <taxon>Fungi</taxon>
        <taxon>Dikarya</taxon>
        <taxon>Ascomycota</taxon>
        <taxon>Pezizomycotina</taxon>
        <taxon>Eurotiomycetes</taxon>
        <taxon>Chaetothyriomycetidae</taxon>
        <taxon>Chaetothyriales</taxon>
        <taxon>Herpotrichiellaceae</taxon>
        <taxon>Exophiala</taxon>
    </lineage>
</organism>
<dbReference type="Gene3D" id="3.40.605.10">
    <property type="entry name" value="Aldehyde Dehydrogenase, Chain A, domain 1"/>
    <property type="match status" value="2"/>
</dbReference>
<dbReference type="InterPro" id="IPR015590">
    <property type="entry name" value="Aldehyde_DH_dom"/>
</dbReference>
<dbReference type="PANTHER" id="PTHR42804">
    <property type="entry name" value="ALDEHYDE DEHYDROGENASE"/>
    <property type="match status" value="1"/>
</dbReference>
<accession>A0AAN6DRA2</accession>
<feature type="domain" description="Aldehyde dehydrogenase" evidence="1">
    <location>
        <begin position="2"/>
        <end position="107"/>
    </location>
</feature>
<gene>
    <name evidence="2" type="ORF">EDD36DRAFT_489378</name>
</gene>
<sequence>MLSSHMGIDKISFTGSTATGRKIQEAATRSNLKRVTLELGGKGPALVFDDADFDKALFWVTIGITVNTGQVCAATSRLFIQKSVADTFLTKLTAGLGAMSQTLVGRPPRPSHEIWPGGGCTAEYDKGGYYIAPTLFLDPDPDEKIWTEEIFGPVLCVKTFETEQDAIKMANDTEYGLSSAIFTKDVARALRVASSVRTGTVNVNCNLMVCNQAPMEGFGSSGVGRGLGEYGLAQYTETKTIWISHYSVQ</sequence>
<dbReference type="PANTHER" id="PTHR42804:SF1">
    <property type="entry name" value="ALDEHYDE DEHYDROGENASE-RELATED"/>
    <property type="match status" value="1"/>
</dbReference>
<dbReference type="InterPro" id="IPR016163">
    <property type="entry name" value="Ald_DH_C"/>
</dbReference>
<dbReference type="InterPro" id="IPR016161">
    <property type="entry name" value="Ald_DH/histidinol_DH"/>
</dbReference>
<reference evidence="2" key="1">
    <citation type="journal article" date="2022" name="bioRxiv">
        <title>Deciphering the potential niche of two novel black yeast fungi from a biological soil crust based on their genomes, phenotypes, and melanin regulation.</title>
        <authorList>
            <consortium name="DOE Joint Genome Institute"/>
            <person name="Carr E.C."/>
            <person name="Barton Q."/>
            <person name="Grambo S."/>
            <person name="Sullivan M."/>
            <person name="Renfro C.M."/>
            <person name="Kuo A."/>
            <person name="Pangilinan J."/>
            <person name="Lipzen A."/>
            <person name="Keymanesh K."/>
            <person name="Savage E."/>
            <person name="Barry K."/>
            <person name="Grigoriev I.V."/>
            <person name="Riekhof W.R."/>
            <person name="Harris S.S."/>
        </authorList>
    </citation>
    <scope>NUCLEOTIDE SEQUENCE</scope>
    <source>
        <strain evidence="2">JF 03-4F</strain>
    </source>
</reference>
<dbReference type="GO" id="GO:0016620">
    <property type="term" value="F:oxidoreductase activity, acting on the aldehyde or oxo group of donors, NAD or NADP as acceptor"/>
    <property type="evidence" value="ECO:0007669"/>
    <property type="project" value="InterPro"/>
</dbReference>
<name>A0AAN6DRA2_9EURO</name>
<feature type="domain" description="Aldehyde dehydrogenase" evidence="1">
    <location>
        <begin position="117"/>
        <end position="241"/>
    </location>
</feature>
<dbReference type="EMBL" id="MU404356">
    <property type="protein sequence ID" value="KAI1611234.1"/>
    <property type="molecule type" value="Genomic_DNA"/>
</dbReference>
<dbReference type="Gene3D" id="3.40.309.10">
    <property type="entry name" value="Aldehyde Dehydrogenase, Chain A, domain 2"/>
    <property type="match status" value="2"/>
</dbReference>
<dbReference type="InterPro" id="IPR016162">
    <property type="entry name" value="Ald_DH_N"/>
</dbReference>
<evidence type="ECO:0000313" key="2">
    <source>
        <dbReference type="EMBL" id="KAI1611234.1"/>
    </source>
</evidence>
<comment type="caution">
    <text evidence="2">The sequence shown here is derived from an EMBL/GenBank/DDBJ whole genome shotgun (WGS) entry which is preliminary data.</text>
</comment>
<protein>
    <submittedName>
        <fullName evidence="2">Aldehyde dehydrogenase</fullName>
    </submittedName>
</protein>
<evidence type="ECO:0000313" key="3">
    <source>
        <dbReference type="Proteomes" id="UP001203852"/>
    </source>
</evidence>
<dbReference type="AlphaFoldDB" id="A0AAN6DRA2"/>
<dbReference type="Pfam" id="PF00171">
    <property type="entry name" value="Aldedh"/>
    <property type="match status" value="2"/>
</dbReference>
<proteinExistence type="predicted"/>